<dbReference type="Proteomes" id="UP000828390">
    <property type="component" value="Unassembled WGS sequence"/>
</dbReference>
<gene>
    <name evidence="2" type="ORF">DPMN_179711</name>
</gene>
<dbReference type="CDD" id="cd00037">
    <property type="entry name" value="CLECT"/>
    <property type="match status" value="1"/>
</dbReference>
<dbReference type="InterPro" id="IPR016186">
    <property type="entry name" value="C-type_lectin-like/link_sf"/>
</dbReference>
<dbReference type="Gene3D" id="3.10.100.10">
    <property type="entry name" value="Mannose-Binding Protein A, subunit A"/>
    <property type="match status" value="1"/>
</dbReference>
<dbReference type="AlphaFoldDB" id="A0A9D4EGN9"/>
<comment type="caution">
    <text evidence="2">The sequence shown here is derived from an EMBL/GenBank/DDBJ whole genome shotgun (WGS) entry which is preliminary data.</text>
</comment>
<dbReference type="InterPro" id="IPR001304">
    <property type="entry name" value="C-type_lectin-like"/>
</dbReference>
<protein>
    <recommendedName>
        <fullName evidence="1">C-type lectin domain-containing protein</fullName>
    </recommendedName>
</protein>
<keyword evidence="3" id="KW-1185">Reference proteome</keyword>
<organism evidence="2 3">
    <name type="scientific">Dreissena polymorpha</name>
    <name type="common">Zebra mussel</name>
    <name type="synonym">Mytilus polymorpha</name>
    <dbReference type="NCBI Taxonomy" id="45954"/>
    <lineage>
        <taxon>Eukaryota</taxon>
        <taxon>Metazoa</taxon>
        <taxon>Spiralia</taxon>
        <taxon>Lophotrochozoa</taxon>
        <taxon>Mollusca</taxon>
        <taxon>Bivalvia</taxon>
        <taxon>Autobranchia</taxon>
        <taxon>Heteroconchia</taxon>
        <taxon>Euheterodonta</taxon>
        <taxon>Imparidentia</taxon>
        <taxon>Neoheterodontei</taxon>
        <taxon>Myida</taxon>
        <taxon>Dreissenoidea</taxon>
        <taxon>Dreissenidae</taxon>
        <taxon>Dreissena</taxon>
    </lineage>
</organism>
<evidence type="ECO:0000313" key="3">
    <source>
        <dbReference type="Proteomes" id="UP000828390"/>
    </source>
</evidence>
<evidence type="ECO:0000259" key="1">
    <source>
        <dbReference type="Pfam" id="PF00059"/>
    </source>
</evidence>
<accession>A0A9D4EGN9</accession>
<reference evidence="2" key="1">
    <citation type="journal article" date="2019" name="bioRxiv">
        <title>The Genome of the Zebra Mussel, Dreissena polymorpha: A Resource for Invasive Species Research.</title>
        <authorList>
            <person name="McCartney M.A."/>
            <person name="Auch B."/>
            <person name="Kono T."/>
            <person name="Mallez S."/>
            <person name="Zhang Y."/>
            <person name="Obille A."/>
            <person name="Becker A."/>
            <person name="Abrahante J.E."/>
            <person name="Garbe J."/>
            <person name="Badalamenti J.P."/>
            <person name="Herman A."/>
            <person name="Mangelson H."/>
            <person name="Liachko I."/>
            <person name="Sullivan S."/>
            <person name="Sone E.D."/>
            <person name="Koren S."/>
            <person name="Silverstein K.A.T."/>
            <person name="Beckman K.B."/>
            <person name="Gohl D.M."/>
        </authorList>
    </citation>
    <scope>NUCLEOTIDE SEQUENCE</scope>
    <source>
        <strain evidence="2">Duluth1</strain>
        <tissue evidence="2">Whole animal</tissue>
    </source>
</reference>
<proteinExistence type="predicted"/>
<dbReference type="SUPFAM" id="SSF56436">
    <property type="entry name" value="C-type lectin-like"/>
    <property type="match status" value="1"/>
</dbReference>
<feature type="domain" description="C-type lectin" evidence="1">
    <location>
        <begin position="21"/>
        <end position="110"/>
    </location>
</feature>
<evidence type="ECO:0000313" key="2">
    <source>
        <dbReference type="EMBL" id="KAH3778256.1"/>
    </source>
</evidence>
<dbReference type="Pfam" id="PF00059">
    <property type="entry name" value="Lectin_C"/>
    <property type="match status" value="1"/>
</dbReference>
<dbReference type="EMBL" id="JAIWYP010000009">
    <property type="protein sequence ID" value="KAH3778256.1"/>
    <property type="molecule type" value="Genomic_DNA"/>
</dbReference>
<dbReference type="InterPro" id="IPR016187">
    <property type="entry name" value="CTDL_fold"/>
</dbReference>
<name>A0A9D4EGN9_DREPO</name>
<sequence length="119" mass="14076">MFYFLKVYPNDKVFVGIPDRLDWFQSKQNCERLGWKLVSAESPSLLDRTKTLMQHKDFWLGAYKESSGVWRWLSGVLMSPSPFENDHDQHTNKYALFYGGMLDDADWHYANMHVCEITF</sequence>
<reference evidence="2" key="2">
    <citation type="submission" date="2020-11" db="EMBL/GenBank/DDBJ databases">
        <authorList>
            <person name="McCartney M.A."/>
            <person name="Auch B."/>
            <person name="Kono T."/>
            <person name="Mallez S."/>
            <person name="Becker A."/>
            <person name="Gohl D.M."/>
            <person name="Silverstein K.A.T."/>
            <person name="Koren S."/>
            <person name="Bechman K.B."/>
            <person name="Herman A."/>
            <person name="Abrahante J.E."/>
            <person name="Garbe J."/>
        </authorList>
    </citation>
    <scope>NUCLEOTIDE SEQUENCE</scope>
    <source>
        <strain evidence="2">Duluth1</strain>
        <tissue evidence="2">Whole animal</tissue>
    </source>
</reference>